<reference evidence="10 11" key="1">
    <citation type="submission" date="2010-07" db="EMBL/GenBank/DDBJ databases">
        <authorList>
            <person name="Sid Ahmed O."/>
        </authorList>
    </citation>
    <scope>NUCLEOTIDE SEQUENCE [LARGE SCALE GENOMIC DNA]</scope>
    <source>
        <strain evidence="10 11">TX4248</strain>
    </source>
</reference>
<feature type="transmembrane region" description="Helical" evidence="8">
    <location>
        <begin position="53"/>
        <end position="74"/>
    </location>
</feature>
<dbReference type="InterPro" id="IPR003352">
    <property type="entry name" value="PTS_EIIC"/>
</dbReference>
<name>A0A125W5Q1_ENTFL</name>
<dbReference type="AlphaFoldDB" id="A0A125W5Q1"/>
<protein>
    <recommendedName>
        <fullName evidence="9">Phosphotransferase system EIIC domain-containing protein</fullName>
    </recommendedName>
</protein>
<dbReference type="GO" id="GO:0005886">
    <property type="term" value="C:plasma membrane"/>
    <property type="evidence" value="ECO:0007669"/>
    <property type="project" value="UniProtKB-SubCell"/>
</dbReference>
<feature type="transmembrane region" description="Helical" evidence="8">
    <location>
        <begin position="315"/>
        <end position="333"/>
    </location>
</feature>
<evidence type="ECO:0000256" key="5">
    <source>
        <dbReference type="ARBA" id="ARBA00022692"/>
    </source>
</evidence>
<keyword evidence="7 8" id="KW-0472">Membrane</keyword>
<dbReference type="GO" id="GO:0008982">
    <property type="term" value="F:protein-N(PI)-phosphohistidine-sugar phosphotransferase activity"/>
    <property type="evidence" value="ECO:0007669"/>
    <property type="project" value="InterPro"/>
</dbReference>
<dbReference type="GeneID" id="60893955"/>
<feature type="domain" description="Phosphotransferase system EIIC" evidence="9">
    <location>
        <begin position="18"/>
        <end position="343"/>
    </location>
</feature>
<comment type="caution">
    <text evidence="10">The sequence shown here is derived from an EMBL/GenBank/DDBJ whole genome shotgun (WGS) entry which is preliminary data.</text>
</comment>
<dbReference type="GO" id="GO:0009401">
    <property type="term" value="P:phosphoenolpyruvate-dependent sugar phosphotransferase system"/>
    <property type="evidence" value="ECO:0007669"/>
    <property type="project" value="InterPro"/>
</dbReference>
<feature type="transmembrane region" description="Helical" evidence="8">
    <location>
        <begin position="182"/>
        <end position="209"/>
    </location>
</feature>
<evidence type="ECO:0000256" key="8">
    <source>
        <dbReference type="SAM" id="Phobius"/>
    </source>
</evidence>
<evidence type="ECO:0000256" key="7">
    <source>
        <dbReference type="ARBA" id="ARBA00023136"/>
    </source>
</evidence>
<organism evidence="10 11">
    <name type="scientific">Enterococcus faecalis TX4248</name>
    <dbReference type="NCBI Taxonomy" id="749495"/>
    <lineage>
        <taxon>Bacteria</taxon>
        <taxon>Bacillati</taxon>
        <taxon>Bacillota</taxon>
        <taxon>Bacilli</taxon>
        <taxon>Lactobacillales</taxon>
        <taxon>Enterococcaceae</taxon>
        <taxon>Enterococcus</taxon>
    </lineage>
</organism>
<keyword evidence="6 8" id="KW-1133">Transmembrane helix</keyword>
<evidence type="ECO:0000259" key="9">
    <source>
        <dbReference type="Pfam" id="PF13303"/>
    </source>
</evidence>
<keyword evidence="3" id="KW-1003">Cell membrane</keyword>
<dbReference type="RefSeq" id="WP_002384478.1">
    <property type="nucleotide sequence ID" value="NZ_GL454455.1"/>
</dbReference>
<evidence type="ECO:0000256" key="2">
    <source>
        <dbReference type="ARBA" id="ARBA00022448"/>
    </source>
</evidence>
<dbReference type="Pfam" id="PF13303">
    <property type="entry name" value="PTS_EIIC_2"/>
    <property type="match status" value="1"/>
</dbReference>
<evidence type="ECO:0000313" key="10">
    <source>
        <dbReference type="EMBL" id="EFM82665.1"/>
    </source>
</evidence>
<dbReference type="HOGENOM" id="CLU_050996_0_0_9"/>
<evidence type="ECO:0000256" key="1">
    <source>
        <dbReference type="ARBA" id="ARBA00004651"/>
    </source>
</evidence>
<evidence type="ECO:0000256" key="3">
    <source>
        <dbReference type="ARBA" id="ARBA00022475"/>
    </source>
</evidence>
<keyword evidence="4" id="KW-0762">Sugar transport</keyword>
<dbReference type="Proteomes" id="UP000004846">
    <property type="component" value="Unassembled WGS sequence"/>
</dbReference>
<evidence type="ECO:0000256" key="6">
    <source>
        <dbReference type="ARBA" id="ARBA00022989"/>
    </source>
</evidence>
<sequence length="350" mass="36574">MPTDKLDAQLTPRIFFNKVLAGTASGTIIALIPNAVLGAILKYFAEYKIIEMIIHAAQIFQLATPLIIGGLIAFQFGLTPQKMMIAGGAAFAGSGVIKFNSEVKGFIGAGTGDIINIMITASVAVLLLLVIDKKFGSVEIIALPIVVGVGAGLFGMLIYPYVTQITVAIGKVINNFTDFQPIIMSILIACSFAALIISPITTVAIGLAIQLNGLSAGAAAMGIAATTVVLVINSWNVNQSGVTLAVSLGGMKMMMPNLFKYPIILIPCLFTATISAIPVVLFNISGTPQSAGFGLVGLVGPLASLDAGLGILPLLFSWFVVPIVAGLFSKFLFEKVLKLYDSKVVFAYQG</sequence>
<feature type="transmembrane region" description="Helical" evidence="8">
    <location>
        <begin position="20"/>
        <end position="41"/>
    </location>
</feature>
<keyword evidence="5 8" id="KW-0812">Transmembrane</keyword>
<feature type="transmembrane region" description="Helical" evidence="8">
    <location>
        <begin position="140"/>
        <end position="162"/>
    </location>
</feature>
<evidence type="ECO:0000313" key="11">
    <source>
        <dbReference type="Proteomes" id="UP000004846"/>
    </source>
</evidence>
<feature type="transmembrane region" description="Helical" evidence="8">
    <location>
        <begin position="216"/>
        <end position="235"/>
    </location>
</feature>
<feature type="transmembrane region" description="Helical" evidence="8">
    <location>
        <begin position="114"/>
        <end position="131"/>
    </location>
</feature>
<gene>
    <name evidence="10" type="ORF">HMPREF9498_01602</name>
</gene>
<comment type="subcellular location">
    <subcellularLocation>
        <location evidence="1">Cell membrane</location>
        <topology evidence="1">Multi-pass membrane protein</topology>
    </subcellularLocation>
</comment>
<keyword evidence="2" id="KW-0813">Transport</keyword>
<accession>A0A125W5Q1</accession>
<proteinExistence type="predicted"/>
<feature type="transmembrane region" description="Helical" evidence="8">
    <location>
        <begin position="261"/>
        <end position="284"/>
    </location>
</feature>
<evidence type="ECO:0000256" key="4">
    <source>
        <dbReference type="ARBA" id="ARBA00022597"/>
    </source>
</evidence>
<dbReference type="EMBL" id="AEBR01000054">
    <property type="protein sequence ID" value="EFM82665.1"/>
    <property type="molecule type" value="Genomic_DNA"/>
</dbReference>